<protein>
    <submittedName>
        <fullName evidence="1">Uncharacterized protein</fullName>
    </submittedName>
</protein>
<comment type="caution">
    <text evidence="1">The sequence shown here is derived from an EMBL/GenBank/DDBJ whole genome shotgun (WGS) entry which is preliminary data.</text>
</comment>
<dbReference type="Proteomes" id="UP001165960">
    <property type="component" value="Unassembled WGS sequence"/>
</dbReference>
<evidence type="ECO:0000313" key="2">
    <source>
        <dbReference type="Proteomes" id="UP001165960"/>
    </source>
</evidence>
<accession>A0ACC2RJV2</accession>
<name>A0ACC2RJV2_9FUNG</name>
<reference evidence="1" key="1">
    <citation type="submission" date="2022-04" db="EMBL/GenBank/DDBJ databases">
        <title>Genome of the entomopathogenic fungus Entomophthora muscae.</title>
        <authorList>
            <person name="Elya C."/>
            <person name="Lovett B.R."/>
            <person name="Lee E."/>
            <person name="Macias A.M."/>
            <person name="Hajek A.E."/>
            <person name="De Bivort B.L."/>
            <person name="Kasson M.T."/>
            <person name="De Fine Licht H.H."/>
            <person name="Stajich J.E."/>
        </authorList>
    </citation>
    <scope>NUCLEOTIDE SEQUENCE</scope>
    <source>
        <strain evidence="1">Berkeley</strain>
    </source>
</reference>
<keyword evidence="2" id="KW-1185">Reference proteome</keyword>
<dbReference type="EMBL" id="QTSX02007161">
    <property type="protein sequence ID" value="KAJ9050316.1"/>
    <property type="molecule type" value="Genomic_DNA"/>
</dbReference>
<organism evidence="1 2">
    <name type="scientific">Entomophthora muscae</name>
    <dbReference type="NCBI Taxonomy" id="34485"/>
    <lineage>
        <taxon>Eukaryota</taxon>
        <taxon>Fungi</taxon>
        <taxon>Fungi incertae sedis</taxon>
        <taxon>Zoopagomycota</taxon>
        <taxon>Entomophthoromycotina</taxon>
        <taxon>Entomophthoromycetes</taxon>
        <taxon>Entomophthorales</taxon>
        <taxon>Entomophthoraceae</taxon>
        <taxon>Entomophthora</taxon>
    </lineage>
</organism>
<sequence length="936" mass="102122">MMIQCLASWSSSFCAMLILNIWLSLTPSLTANARELKSPPLPYMFRANILQTAVLDDIFIVEFVETKSERECRFQHQKFRNTVKSRNITWLERRSFCTLFNGISFHIKSSEITPLISLPDVKAVWPMISKKLPNYSLGSGESTSDPRENHMMTGVLKVHELLKIDGTGIKVGVIDTGIDYTHPYLGGCFKGPGCRVMYGKDLVGDNYDGDKASAIPDDDPRDICGGHGTHVAGIIGANGPEFLGVAPNVTFGAYRVFGCGVNAKVESDIIIEAMELAYKDGMDIINLSLGGGSAWAEYPDSVVADNLSRLGVLVIAASGNDGDKGMWEIASPAIGNSVISAASFDSEKFMARAMTISSLPNSRLDYTISPNSTRFNLYSSPAIQLDEPEMLGCDTPYPSAVRDKVVIVRRGLCSFEVKGILAQEAGAIAMIVINSYPGTFTPLLDKGTNVTIPIVGISNQVGNLLVTHISKQPSKEVMLTTPTYFVNPNGGRISSFSSWGPGPELEIKPDLGAPGGMIFSTFPVPLGMYATLSGTSMATPYIAGVAALHMQQRRRSQPNVTPEEVRQALQNSCQPAEEKSSNLPTTVARQGAGMINAFSAVLSQTRITPSRLVLNDTYAALQARAQGLNKNPNESFMSSFEVENIGTDPLQYSVLHIPAASISSYQGKSLLPTPQRNELNVAKVTFESPAQETFILGPNEKQRVSVRIHPPIDLPIEEYWFFSGFFRITSNQTDVTESHLPYMGVSGNYTELPILADPGQGYPKLKVNRDDTIQNATVHQALTFTFQGKDTMTLQVRVEHPTRMLTVTAIDADTKDEIGYIAGGINYYVSRNDHKPTNRFYKFPWSGACLKPAVLKTSLGVKETLTSFMLVGGRYQLKVSALKPFGNPKVPEHFQTWLSPLIIISRTNLTLSKGADALNSSSIESTWVPSLIRDLS</sequence>
<evidence type="ECO:0000313" key="1">
    <source>
        <dbReference type="EMBL" id="KAJ9050316.1"/>
    </source>
</evidence>
<proteinExistence type="predicted"/>
<gene>
    <name evidence="1" type="ORF">DSO57_1015533</name>
</gene>